<evidence type="ECO:0000256" key="1">
    <source>
        <dbReference type="ARBA" id="ARBA00022630"/>
    </source>
</evidence>
<dbReference type="AlphaFoldDB" id="A0A848LR80"/>
<evidence type="ECO:0000313" key="5">
    <source>
        <dbReference type="Proteomes" id="UP000518300"/>
    </source>
</evidence>
<reference evidence="4 5" key="1">
    <citation type="submission" date="2020-04" db="EMBL/GenBank/DDBJ databases">
        <title>Draft genome of Pyxidicoccus fallax type strain.</title>
        <authorList>
            <person name="Whitworth D.E."/>
        </authorList>
    </citation>
    <scope>NUCLEOTIDE SEQUENCE [LARGE SCALE GENOMIC DNA]</scope>
    <source>
        <strain evidence="4 5">DSM 14698</strain>
    </source>
</reference>
<evidence type="ECO:0000256" key="2">
    <source>
        <dbReference type="ARBA" id="ARBA00023002"/>
    </source>
</evidence>
<organism evidence="4 5">
    <name type="scientific">Pyxidicoccus fallax</name>
    <dbReference type="NCBI Taxonomy" id="394095"/>
    <lineage>
        <taxon>Bacteria</taxon>
        <taxon>Pseudomonadati</taxon>
        <taxon>Myxococcota</taxon>
        <taxon>Myxococcia</taxon>
        <taxon>Myxococcales</taxon>
        <taxon>Cystobacterineae</taxon>
        <taxon>Myxococcaceae</taxon>
        <taxon>Pyxidicoccus</taxon>
    </lineage>
</organism>
<dbReference type="GO" id="GO:0016491">
    <property type="term" value="F:oxidoreductase activity"/>
    <property type="evidence" value="ECO:0007669"/>
    <property type="project" value="UniProtKB-KW"/>
</dbReference>
<keyword evidence="1" id="KW-0285">Flavoprotein</keyword>
<proteinExistence type="predicted"/>
<dbReference type="CDD" id="cd00038">
    <property type="entry name" value="CAP_ED"/>
    <property type="match status" value="1"/>
</dbReference>
<sequence length="558" mass="59760">METLPVTSTPGLDPSDPYERLAQTFPQVTPEMAERIATYGTEERLPGGTLLFRRGERSVDFFFVLEGAIEILDYDDEGEPHVITVHDERQFTGELDLFNDRQILVSGRTRGDSRVVRVKRADFRRMVSTETDIGEIIMRAFILRRVGLIRHSQGGVVLIGAGHGADTLRLQRFLVRNGYPHRVFDIDADPDAGGFLDCFKLTPDQLPVVIAPCEHVLRNPSNATLADELGLSEAVDAAHAYDVAVVGAGPAGLAAAVYAASEGLETLVLEALAPGGQAGTSSKIENYLGFPTGISGMALAGRAQVQAQKFGARLAISRAVTGIDCDSTPYRLSLEDGRTVSARSVVIATGARYRKLDVHDLARFEGQGIHYAATAMESNLCHGEEVVVVGGGNSAGQAAVFLSHTVSHVYLLVRSGGLAATMSDYLVQRILSSPRITLHTHTEITALGGDTLLREVTWVHKPTGEVTTRRIGNVFVMIGAEPNTEWLNGCLELDSKGFIKTGVAPDGHALASPYATSRPGIYAVGDVRSGSVKRVASSVGEGSVVVQAIHGFLHPTVM</sequence>
<comment type="caution">
    <text evidence="4">The sequence shown here is derived from an EMBL/GenBank/DDBJ whole genome shotgun (WGS) entry which is preliminary data.</text>
</comment>
<dbReference type="SUPFAM" id="SSF51905">
    <property type="entry name" value="FAD/NAD(P)-binding domain"/>
    <property type="match status" value="1"/>
</dbReference>
<dbReference type="InterPro" id="IPR018490">
    <property type="entry name" value="cNMP-bd_dom_sf"/>
</dbReference>
<dbReference type="InterPro" id="IPR023753">
    <property type="entry name" value="FAD/NAD-binding_dom"/>
</dbReference>
<dbReference type="EMBL" id="JABBJJ010000242">
    <property type="protein sequence ID" value="NMO20407.1"/>
    <property type="molecule type" value="Genomic_DNA"/>
</dbReference>
<accession>A0A848LR80</accession>
<dbReference type="InterPro" id="IPR014710">
    <property type="entry name" value="RmlC-like_jellyroll"/>
</dbReference>
<dbReference type="RefSeq" id="WP_169349627.1">
    <property type="nucleotide sequence ID" value="NZ_JABBJJ010000242.1"/>
</dbReference>
<gene>
    <name evidence="4" type="ORF">HG543_36935</name>
</gene>
<dbReference type="PRINTS" id="PR00469">
    <property type="entry name" value="PNDRDTASEII"/>
</dbReference>
<dbReference type="Gene3D" id="3.50.50.60">
    <property type="entry name" value="FAD/NAD(P)-binding domain"/>
    <property type="match status" value="2"/>
</dbReference>
<dbReference type="Proteomes" id="UP000518300">
    <property type="component" value="Unassembled WGS sequence"/>
</dbReference>
<protein>
    <submittedName>
        <fullName evidence="4">FAD-dependent oxidoreductase</fullName>
    </submittedName>
</protein>
<dbReference type="Pfam" id="PF00027">
    <property type="entry name" value="cNMP_binding"/>
    <property type="match status" value="1"/>
</dbReference>
<dbReference type="PANTHER" id="PTHR48105">
    <property type="entry name" value="THIOREDOXIN REDUCTASE 1-RELATED-RELATED"/>
    <property type="match status" value="1"/>
</dbReference>
<keyword evidence="2" id="KW-0560">Oxidoreductase</keyword>
<evidence type="ECO:0000313" key="4">
    <source>
        <dbReference type="EMBL" id="NMO20407.1"/>
    </source>
</evidence>
<keyword evidence="5" id="KW-1185">Reference proteome</keyword>
<dbReference type="PROSITE" id="PS50042">
    <property type="entry name" value="CNMP_BINDING_3"/>
    <property type="match status" value="1"/>
</dbReference>
<dbReference type="SUPFAM" id="SSF51206">
    <property type="entry name" value="cAMP-binding domain-like"/>
    <property type="match status" value="1"/>
</dbReference>
<feature type="domain" description="Cyclic nucleotide-binding" evidence="3">
    <location>
        <begin position="24"/>
        <end position="144"/>
    </location>
</feature>
<dbReference type="Pfam" id="PF07992">
    <property type="entry name" value="Pyr_redox_2"/>
    <property type="match status" value="1"/>
</dbReference>
<dbReference type="InterPro" id="IPR000595">
    <property type="entry name" value="cNMP-bd_dom"/>
</dbReference>
<dbReference type="InterPro" id="IPR050097">
    <property type="entry name" value="Ferredoxin-NADP_redctase_2"/>
</dbReference>
<dbReference type="InterPro" id="IPR036188">
    <property type="entry name" value="FAD/NAD-bd_sf"/>
</dbReference>
<dbReference type="Gene3D" id="2.60.120.10">
    <property type="entry name" value="Jelly Rolls"/>
    <property type="match status" value="1"/>
</dbReference>
<name>A0A848LR80_9BACT</name>
<dbReference type="PRINTS" id="PR00368">
    <property type="entry name" value="FADPNR"/>
</dbReference>
<evidence type="ECO:0000259" key="3">
    <source>
        <dbReference type="PROSITE" id="PS50042"/>
    </source>
</evidence>
<dbReference type="SMART" id="SM00100">
    <property type="entry name" value="cNMP"/>
    <property type="match status" value="1"/>
</dbReference>